<keyword evidence="5" id="KW-1185">Reference proteome</keyword>
<dbReference type="InterPro" id="IPR001544">
    <property type="entry name" value="Aminotrans_IV"/>
</dbReference>
<evidence type="ECO:0000313" key="2">
    <source>
        <dbReference type="EMBL" id="NMK97293.1"/>
    </source>
</evidence>
<name>A0A7X9ZJD2_STACP</name>
<organism evidence="3 4">
    <name type="scientific">Staphylococcus capitis</name>
    <dbReference type="NCBI Taxonomy" id="29388"/>
    <lineage>
        <taxon>Bacteria</taxon>
        <taxon>Bacillati</taxon>
        <taxon>Bacillota</taxon>
        <taxon>Bacilli</taxon>
        <taxon>Bacillales</taxon>
        <taxon>Staphylococcaceae</taxon>
        <taxon>Staphylococcus</taxon>
    </lineage>
</organism>
<dbReference type="InterPro" id="IPR043131">
    <property type="entry name" value="BCAT-like_N"/>
</dbReference>
<dbReference type="EMBL" id="SCHC01000001">
    <property type="protein sequence ID" value="TBW77684.1"/>
    <property type="molecule type" value="Genomic_DNA"/>
</dbReference>
<dbReference type="Pfam" id="PF01063">
    <property type="entry name" value="Aminotran_4"/>
    <property type="match status" value="2"/>
</dbReference>
<dbReference type="Proteomes" id="UP000550736">
    <property type="component" value="Unassembled WGS sequence"/>
</dbReference>
<evidence type="ECO:0000313" key="6">
    <source>
        <dbReference type="Proteomes" id="UP000550736"/>
    </source>
</evidence>
<dbReference type="InterPro" id="IPR036038">
    <property type="entry name" value="Aminotransferase-like"/>
</dbReference>
<evidence type="ECO:0000313" key="3">
    <source>
        <dbReference type="EMBL" id="TBW77684.1"/>
    </source>
</evidence>
<evidence type="ECO:0000313" key="4">
    <source>
        <dbReference type="Proteomes" id="UP000291949"/>
    </source>
</evidence>
<proteinExistence type="predicted"/>
<keyword evidence="3" id="KW-0456">Lyase</keyword>
<gene>
    <name evidence="3" type="ORF">EQ811_01030</name>
    <name evidence="2" type="ORF">HHM13_04150</name>
    <name evidence="1" type="ORF">HHM24_05195</name>
</gene>
<accession>A0A7X9ZJD2</accession>
<dbReference type="Gene3D" id="3.20.10.10">
    <property type="entry name" value="D-amino Acid Aminotransferase, subunit A, domain 2"/>
    <property type="match status" value="1"/>
</dbReference>
<dbReference type="AlphaFoldDB" id="A0A7X9ZJD2"/>
<dbReference type="RefSeq" id="WP_002433444.1">
    <property type="nucleotide sequence ID" value="NZ_AP014956.1"/>
</dbReference>
<dbReference type="SUPFAM" id="SSF56752">
    <property type="entry name" value="D-aminoacid aminotransferase-like PLP-dependent enzymes"/>
    <property type="match status" value="1"/>
</dbReference>
<dbReference type="InterPro" id="IPR043132">
    <property type="entry name" value="BCAT-like_C"/>
</dbReference>
<reference evidence="5 6" key="2">
    <citation type="submission" date="2020-04" db="EMBL/GenBank/DDBJ databases">
        <title>The Epidemiology and Molecular Characteristics of Linezolid-Resistant Staphylococcus capitis in Huashan Hospital, Shanghai.</title>
        <authorList>
            <person name="Ding L."/>
            <person name="Li P."/>
            <person name="Yang Y."/>
            <person name="Lin D."/>
            <person name="Xu X."/>
        </authorList>
    </citation>
    <scope>NUCLEOTIDE SEQUENCE [LARGE SCALE GENOMIC DNA]</scope>
    <source>
        <strain evidence="2 6">12-86</strain>
        <strain evidence="1 5">17-84</strain>
    </source>
</reference>
<dbReference type="Gene3D" id="3.30.470.10">
    <property type="match status" value="1"/>
</dbReference>
<evidence type="ECO:0000313" key="5">
    <source>
        <dbReference type="Proteomes" id="UP000538955"/>
    </source>
</evidence>
<sequence length="202" mass="24165">MQLFETMKLEDGCIYREVYHLKRITESSKELKFNFDQQQWYELTQMIKTTYPNGKYRLKLTLEQNGQLNYVLAPLADKTFFTAKMVQRSHLVKESIIVNKTSERHYLEHSHETDLILLYDENGKILEFDIGNIMIEEGNEWYTPCYNDDFLRGCMRQSLIDQGKLKTKNIDIDDFRKKLQRKQINVYLINSLREVADVKIYL</sequence>
<reference evidence="3 4" key="1">
    <citation type="journal article" date="2019" name="Sci. Transl. Med.">
        <title>Quorum sensing between bacterial species on the skin protects against epidermal injury in atopic dermatitis.</title>
        <authorList>
            <person name="Williams M.R."/>
        </authorList>
    </citation>
    <scope>NUCLEOTIDE SEQUENCE [LARGE SCALE GENOMIC DNA]</scope>
    <source>
        <strain evidence="3 4">H8</strain>
    </source>
</reference>
<evidence type="ECO:0000313" key="1">
    <source>
        <dbReference type="EMBL" id="NMK54150.1"/>
    </source>
</evidence>
<dbReference type="Proteomes" id="UP000538955">
    <property type="component" value="Unassembled WGS sequence"/>
</dbReference>
<dbReference type="GO" id="GO:0016829">
    <property type="term" value="F:lyase activity"/>
    <property type="evidence" value="ECO:0007669"/>
    <property type="project" value="UniProtKB-KW"/>
</dbReference>
<comment type="caution">
    <text evidence="3">The sequence shown here is derived from an EMBL/GenBank/DDBJ whole genome shotgun (WGS) entry which is preliminary data.</text>
</comment>
<dbReference type="EMBL" id="JABBMI010000057">
    <property type="protein sequence ID" value="NMK54150.1"/>
    <property type="molecule type" value="Genomic_DNA"/>
</dbReference>
<dbReference type="Proteomes" id="UP000291949">
    <property type="component" value="Unassembled WGS sequence"/>
</dbReference>
<protein>
    <submittedName>
        <fullName evidence="3">Aminodeoxychorismate lyase</fullName>
    </submittedName>
</protein>
<dbReference type="EMBL" id="JABBLX010000008">
    <property type="protein sequence ID" value="NMK97293.1"/>
    <property type="molecule type" value="Genomic_DNA"/>
</dbReference>